<feature type="transmembrane region" description="Helical" evidence="3">
    <location>
        <begin position="901"/>
        <end position="919"/>
    </location>
</feature>
<keyword evidence="5" id="KW-1185">Reference proteome</keyword>
<evidence type="ECO:0000256" key="3">
    <source>
        <dbReference type="SAM" id="Phobius"/>
    </source>
</evidence>
<dbReference type="InterPro" id="IPR020846">
    <property type="entry name" value="MFS_dom"/>
</dbReference>
<dbReference type="AlphaFoldDB" id="A0A8B7YJJ7"/>
<dbReference type="GO" id="GO:0008028">
    <property type="term" value="F:monocarboxylic acid transmembrane transporter activity"/>
    <property type="evidence" value="ECO:0007669"/>
    <property type="project" value="TreeGrafter"/>
</dbReference>
<keyword evidence="3" id="KW-0812">Transmembrane</keyword>
<comment type="subcellular location">
    <subcellularLocation>
        <location evidence="1">Membrane</location>
        <topology evidence="1">Multi-pass membrane protein</topology>
    </subcellularLocation>
</comment>
<sequence length="1026" mass="110518">METTRRTSVRSCPPTQGSIWAIFIVVAAHINLALVGCSLRTTEVFYLRWREEFETSAKQTAAVQSIAWSLSCSCGLIGGLMIKRFSCRVTGIVGGLLAVTGVFGSAWVRSISQLYITTIIHGVGSGIIVNASVVAVAQNFKRRFRTAHALAHSGCGMGYMVGPPLVQSLLADYGWRGGLLIISAIMANTVAFALLFRPPRMLEKAEQDANSHEKLSWEKEEHFSKEQTHPAQENGAEAERGINTETPYGTRDVRDAEMNYSEMRRSAENGNLRTHALLESNHTEPRPEVNLLKRIASALELDVFRKSYRFSLLCLLAIATAIPFLGHGPFIIPRAQNIGVAPSEAALQLTLNGIGSLLGRLGNGLVISWKLSSEIVCFICAAVAGTSLFLMNVDSHACLSVASFLLGLSSGMSYSVFIVITRHYVGSGKFSVCLGIYYICVGTGGLLGAVTAGWVFDVTASYKAVFYVLGGITFACAVVMFLFPVLKRVEPGIDLNRSRNHAINDTTFVNTGQGEPGSHDDDVPKIKLAMATSRMTSVRSCPPTRDSIWAIAIVIAAHLNFALVECCLRANDVLYLSWRNEFETSAKQTAAVQSIMSSLTFCSGLIGGLMVKRFGCRMTGIVGELLAVLGVFGSVWVRSIYQLYITAALNGVGLGIVLNASLVAVAQKFNQRYRMANALTYSGCGMGKMAAPPLVQFLLDSYGWRGALLIISAMMANTIALTLLFRPTPLEKTELNANSNKDFLSLEKEENSLEGQTQAEQENGGEVATATEAATSPATLDADMNDYELYTSSQQRNVRTYTPPQTVKSDKRLKVPLLSRVTSALGLDVFRKSYRFGLLCLVSIVSAIPYCGSTPFIIPRALSFGVTPPSAASMLTVNGIGVLVGHLSNGLLIGGKLSAEIVCSGCAAVAGASLLLMNADSYACFSVGSFLLGLSTGVMYAVFIVLTRKYVESRQFSVCLGIYYICSGIGGLLGPVTAGWVFDISTSYKTVYYVLGGIEFGCAILMFLFPVLKRVEPGKDFESTEA</sequence>
<keyword evidence="3" id="KW-0472">Membrane</keyword>
<dbReference type="OrthoDB" id="410267at2759"/>
<proteinExistence type="predicted"/>
<feature type="transmembrane region" description="Helical" evidence="3">
    <location>
        <begin position="618"/>
        <end position="637"/>
    </location>
</feature>
<feature type="transmembrane region" description="Helical" evidence="3">
    <location>
        <begin position="178"/>
        <end position="196"/>
    </location>
</feature>
<feature type="transmembrane region" description="Helical" evidence="3">
    <location>
        <begin position="432"/>
        <end position="452"/>
    </location>
</feature>
<keyword evidence="3" id="KW-1133">Transmembrane helix</keyword>
<feature type="domain" description="Major facilitator superfamily (MFS) profile" evidence="4">
    <location>
        <begin position="550"/>
        <end position="1014"/>
    </location>
</feature>
<feature type="transmembrane region" description="Helical" evidence="3">
    <location>
        <begin position="61"/>
        <end position="82"/>
    </location>
</feature>
<dbReference type="PANTHER" id="PTHR11360:SF284">
    <property type="entry name" value="EG:103B4.3 PROTEIN-RELATED"/>
    <property type="match status" value="1"/>
</dbReference>
<feature type="transmembrane region" description="Helical" evidence="3">
    <location>
        <begin position="548"/>
        <end position="571"/>
    </location>
</feature>
<dbReference type="Pfam" id="PF07690">
    <property type="entry name" value="MFS_1"/>
    <property type="match status" value="4"/>
</dbReference>
<accession>A0A8B7YJJ7</accession>
<dbReference type="PANTHER" id="PTHR11360">
    <property type="entry name" value="MONOCARBOXYLATE TRANSPORTER"/>
    <property type="match status" value="1"/>
</dbReference>
<feature type="transmembrane region" description="Helical" evidence="3">
    <location>
        <begin position="704"/>
        <end position="725"/>
    </location>
</feature>
<feature type="transmembrane region" description="Helical" evidence="3">
    <location>
        <begin position="464"/>
        <end position="486"/>
    </location>
</feature>
<feature type="transmembrane region" description="Helical" evidence="3">
    <location>
        <begin position="958"/>
        <end position="978"/>
    </location>
</feature>
<dbReference type="KEGG" id="aplc:110980781"/>
<evidence type="ECO:0000313" key="5">
    <source>
        <dbReference type="Proteomes" id="UP000694845"/>
    </source>
</evidence>
<evidence type="ECO:0000259" key="4">
    <source>
        <dbReference type="PROSITE" id="PS50850"/>
    </source>
</evidence>
<feature type="transmembrane region" description="Helical" evidence="3">
    <location>
        <begin position="643"/>
        <end position="666"/>
    </location>
</feature>
<evidence type="ECO:0000256" key="2">
    <source>
        <dbReference type="SAM" id="MobiDB-lite"/>
    </source>
</evidence>
<feature type="region of interest" description="Disordered" evidence="2">
    <location>
        <begin position="207"/>
        <end position="249"/>
    </location>
</feature>
<name>A0A8B7YJJ7_ACAPL</name>
<dbReference type="SUPFAM" id="SSF103473">
    <property type="entry name" value="MFS general substrate transporter"/>
    <property type="match status" value="2"/>
</dbReference>
<dbReference type="GO" id="GO:0016020">
    <property type="term" value="C:membrane"/>
    <property type="evidence" value="ECO:0007669"/>
    <property type="project" value="UniProtKB-SubCell"/>
</dbReference>
<evidence type="ECO:0000256" key="1">
    <source>
        <dbReference type="ARBA" id="ARBA00004141"/>
    </source>
</evidence>
<feature type="transmembrane region" description="Helical" evidence="3">
    <location>
        <begin position="114"/>
        <end position="137"/>
    </location>
</feature>
<feature type="transmembrane region" description="Helical" evidence="3">
    <location>
        <begin position="990"/>
        <end position="1012"/>
    </location>
</feature>
<feature type="transmembrane region" description="Helical" evidence="3">
    <location>
        <begin position="925"/>
        <end position="946"/>
    </location>
</feature>
<dbReference type="OMA" id="ICIHIMT"/>
<evidence type="ECO:0000313" key="6">
    <source>
        <dbReference type="RefSeq" id="XP_022093428.1"/>
    </source>
</evidence>
<feature type="transmembrane region" description="Helical" evidence="3">
    <location>
        <begin position="678"/>
        <end position="698"/>
    </location>
</feature>
<dbReference type="GeneID" id="110980781"/>
<feature type="compositionally biased region" description="Basic and acidic residues" evidence="2">
    <location>
        <begin position="207"/>
        <end position="228"/>
    </location>
</feature>
<feature type="transmembrane region" description="Helical" evidence="3">
    <location>
        <begin position="591"/>
        <end position="611"/>
    </location>
</feature>
<organism evidence="5 6">
    <name type="scientific">Acanthaster planci</name>
    <name type="common">Crown-of-thorns starfish</name>
    <dbReference type="NCBI Taxonomy" id="133434"/>
    <lineage>
        <taxon>Eukaryota</taxon>
        <taxon>Metazoa</taxon>
        <taxon>Echinodermata</taxon>
        <taxon>Eleutherozoa</taxon>
        <taxon>Asterozoa</taxon>
        <taxon>Asteroidea</taxon>
        <taxon>Valvatacea</taxon>
        <taxon>Valvatida</taxon>
        <taxon>Acanthasteridae</taxon>
        <taxon>Acanthaster</taxon>
    </lineage>
</organism>
<dbReference type="InterPro" id="IPR036259">
    <property type="entry name" value="MFS_trans_sf"/>
</dbReference>
<feature type="transmembrane region" description="Helical" evidence="3">
    <location>
        <begin position="20"/>
        <end position="41"/>
    </location>
</feature>
<feature type="domain" description="Major facilitator superfamily (MFS) profile" evidence="4">
    <location>
        <begin position="24"/>
        <end position="488"/>
    </location>
</feature>
<feature type="transmembrane region" description="Helical" evidence="3">
    <location>
        <begin position="89"/>
        <end position="108"/>
    </location>
</feature>
<dbReference type="Proteomes" id="UP000694845">
    <property type="component" value="Unplaced"/>
</dbReference>
<gene>
    <name evidence="6" type="primary">LOC110980781</name>
</gene>
<dbReference type="Gene3D" id="1.20.1250.20">
    <property type="entry name" value="MFS general substrate transporter like domains"/>
    <property type="match status" value="2"/>
</dbReference>
<feature type="transmembrane region" description="Helical" evidence="3">
    <location>
        <begin position="399"/>
        <end position="420"/>
    </location>
</feature>
<dbReference type="PROSITE" id="PS50850">
    <property type="entry name" value="MFS"/>
    <property type="match status" value="2"/>
</dbReference>
<dbReference type="RefSeq" id="XP_022093428.1">
    <property type="nucleotide sequence ID" value="XM_022237736.1"/>
</dbReference>
<feature type="transmembrane region" description="Helical" evidence="3">
    <location>
        <begin position="149"/>
        <end position="166"/>
    </location>
</feature>
<reference evidence="6" key="1">
    <citation type="submission" date="2025-08" db="UniProtKB">
        <authorList>
            <consortium name="RefSeq"/>
        </authorList>
    </citation>
    <scope>IDENTIFICATION</scope>
</reference>
<protein>
    <submittedName>
        <fullName evidence="6">Uncharacterized protein LOC110980781</fullName>
    </submittedName>
</protein>
<feature type="transmembrane region" description="Helical" evidence="3">
    <location>
        <begin position="836"/>
        <end position="858"/>
    </location>
</feature>
<feature type="transmembrane region" description="Helical" evidence="3">
    <location>
        <begin position="375"/>
        <end position="393"/>
    </location>
</feature>
<feature type="region of interest" description="Disordered" evidence="2">
    <location>
        <begin position="749"/>
        <end position="775"/>
    </location>
</feature>
<feature type="transmembrane region" description="Helical" evidence="3">
    <location>
        <begin position="345"/>
        <end position="363"/>
    </location>
</feature>
<feature type="transmembrane region" description="Helical" evidence="3">
    <location>
        <begin position="310"/>
        <end position="333"/>
    </location>
</feature>
<dbReference type="InterPro" id="IPR050327">
    <property type="entry name" value="Proton-linked_MCT"/>
</dbReference>
<dbReference type="InterPro" id="IPR011701">
    <property type="entry name" value="MFS"/>
</dbReference>
<feature type="transmembrane region" description="Helical" evidence="3">
    <location>
        <begin position="870"/>
        <end position="894"/>
    </location>
</feature>